<dbReference type="AlphaFoldDB" id="A0A5Q0BFT4"/>
<dbReference type="EMBL" id="CP044205">
    <property type="protein sequence ID" value="QFY42680.1"/>
    <property type="molecule type" value="Genomic_DNA"/>
</dbReference>
<sequence>MNSTLEAPTCDIEKMPVDTEMHIENGDDHSFSAPEIHNDVQQVQEVQPDGDRITDLIESAELATDPNAAIITDMLARLADDCGAVFETEVVAAMRALQEEDKPEFMRLRAKIKKINPDALLKYLDKAIRGDSGESDDQSLSGQLVEFVQERAELFHDQDKSGYASFPAGDHREAWRLDSKGFAEWLDAEFYRESKIIPKEAPLRDACLALNGIAKYDGEQKEVSIRVAKTDTGYAVDLVNDAWQSVSINAGSWRVDSSQAVVFRRTSTMRALPLPLAAGAGNIELLWQCINCAESARNMLLAWMLECLRSDTAFPVFEIVAEQGSGKSKVQYFIRELIDPNQVNLRGRPKTIEDIYISATNSWLTSFENLSHLTDDMQDAFCVLATGGGFAGRTLYTNAEETAVSVKRPIAMNGISVLATRQDLVDRLVHVEIEPISASQRKTETELDALFDSYRAAIFTGLLDLFAAALEILPTIQIEHLPRMADFAMLGAAVYAARGVENPTQAFMDDYNGMRKESIHRTLESSPIAGAIQAYLELYPYGTEFLSGKLALDALQQFKNDGDGWPKSAKGFADAIRRLSPALRVIGIRAEVAKKRGEHGYPVTIKPIKQTTAVHPVLAVHENKFSSAKNSPPENEVQAGGRYQESF</sequence>
<evidence type="ECO:0008006" key="4">
    <source>
        <dbReference type="Google" id="ProtNLM"/>
    </source>
</evidence>
<dbReference type="Proteomes" id="UP000325755">
    <property type="component" value="Chromosome"/>
</dbReference>
<dbReference type="KEGG" id="mmob:F6R98_08620"/>
<accession>A0A5Q0BFT4</accession>
<evidence type="ECO:0000256" key="1">
    <source>
        <dbReference type="SAM" id="MobiDB-lite"/>
    </source>
</evidence>
<feature type="region of interest" description="Disordered" evidence="1">
    <location>
        <begin position="623"/>
        <end position="647"/>
    </location>
</feature>
<keyword evidence="3" id="KW-1185">Reference proteome</keyword>
<proteinExistence type="predicted"/>
<dbReference type="InParanoid" id="A0A5Q0BFT4"/>
<organism evidence="2 3">
    <name type="scientific">Candidatus Methylospira mobilis</name>
    <dbReference type="NCBI Taxonomy" id="1808979"/>
    <lineage>
        <taxon>Bacteria</taxon>
        <taxon>Pseudomonadati</taxon>
        <taxon>Pseudomonadota</taxon>
        <taxon>Gammaproteobacteria</taxon>
        <taxon>Methylococcales</taxon>
        <taxon>Methylococcaceae</taxon>
        <taxon>Candidatus Methylospira</taxon>
    </lineage>
</organism>
<reference evidence="2 3" key="1">
    <citation type="submission" date="2019-09" db="EMBL/GenBank/DDBJ databases">
        <title>Ecophysiology of the spiral-shaped methanotroph Methylospira mobilis as revealed by the complete genome sequence.</title>
        <authorList>
            <person name="Oshkin I.Y."/>
            <person name="Dedysh S.N."/>
            <person name="Miroshnikov K."/>
            <person name="Danilova O.V."/>
            <person name="Hakobyan A."/>
            <person name="Liesack W."/>
        </authorList>
    </citation>
    <scope>NUCLEOTIDE SEQUENCE [LARGE SCALE GENOMIC DNA]</scope>
    <source>
        <strain evidence="2 3">Shm1</strain>
    </source>
</reference>
<dbReference type="OrthoDB" id="784829at2"/>
<evidence type="ECO:0000313" key="3">
    <source>
        <dbReference type="Proteomes" id="UP000325755"/>
    </source>
</evidence>
<gene>
    <name evidence="2" type="ORF">F6R98_08620</name>
</gene>
<name>A0A5Q0BFT4_9GAMM</name>
<dbReference type="RefSeq" id="WP_153248675.1">
    <property type="nucleotide sequence ID" value="NZ_CP044205.1"/>
</dbReference>
<evidence type="ECO:0000313" key="2">
    <source>
        <dbReference type="EMBL" id="QFY42680.1"/>
    </source>
</evidence>
<protein>
    <recommendedName>
        <fullName evidence="4">ATP-binding protein</fullName>
    </recommendedName>
</protein>